<dbReference type="RefSeq" id="WP_154542724.1">
    <property type="nucleotide sequence ID" value="NZ_VUMY01000001.1"/>
</dbReference>
<organism evidence="2 3">
    <name type="scientific">Mobiluncus porci</name>
    <dbReference type="NCBI Taxonomy" id="2652278"/>
    <lineage>
        <taxon>Bacteria</taxon>
        <taxon>Bacillati</taxon>
        <taxon>Actinomycetota</taxon>
        <taxon>Actinomycetes</taxon>
        <taxon>Actinomycetales</taxon>
        <taxon>Actinomycetaceae</taxon>
        <taxon>Mobiluncus</taxon>
    </lineage>
</organism>
<name>A0A7K0JZT1_9ACTO</name>
<reference evidence="2 3" key="1">
    <citation type="submission" date="2019-08" db="EMBL/GenBank/DDBJ databases">
        <title>In-depth cultivation of the pig gut microbiome towards novel bacterial diversity and tailored functional studies.</title>
        <authorList>
            <person name="Wylensek D."/>
            <person name="Hitch T.C.A."/>
            <person name="Clavel T."/>
        </authorList>
    </citation>
    <scope>NUCLEOTIDE SEQUENCE [LARGE SCALE GENOMIC DNA]</scope>
    <source>
        <strain evidence="2 3">RF-GAM-744-WT-7</strain>
    </source>
</reference>
<keyword evidence="1" id="KW-0812">Transmembrane</keyword>
<keyword evidence="3" id="KW-1185">Reference proteome</keyword>
<evidence type="ECO:0000256" key="1">
    <source>
        <dbReference type="SAM" id="Phobius"/>
    </source>
</evidence>
<feature type="transmembrane region" description="Helical" evidence="1">
    <location>
        <begin position="80"/>
        <end position="100"/>
    </location>
</feature>
<accession>A0A7K0JZT1</accession>
<comment type="caution">
    <text evidence="2">The sequence shown here is derived from an EMBL/GenBank/DDBJ whole genome shotgun (WGS) entry which is preliminary data.</text>
</comment>
<keyword evidence="1" id="KW-0472">Membrane</keyword>
<proteinExistence type="predicted"/>
<protein>
    <submittedName>
        <fullName evidence="2">Serine/threonine protein phosphatase</fullName>
    </submittedName>
</protein>
<feature type="transmembrane region" description="Helical" evidence="1">
    <location>
        <begin position="155"/>
        <end position="174"/>
    </location>
</feature>
<feature type="transmembrane region" description="Helical" evidence="1">
    <location>
        <begin position="6"/>
        <end position="28"/>
    </location>
</feature>
<keyword evidence="1" id="KW-1133">Transmembrane helix</keyword>
<feature type="transmembrane region" description="Helical" evidence="1">
    <location>
        <begin position="179"/>
        <end position="201"/>
    </location>
</feature>
<evidence type="ECO:0000313" key="2">
    <source>
        <dbReference type="EMBL" id="MST48757.1"/>
    </source>
</evidence>
<evidence type="ECO:0000313" key="3">
    <source>
        <dbReference type="Proteomes" id="UP000442535"/>
    </source>
</evidence>
<sequence length="215" mass="23942">MKQPVYIIWKLIVIEALIIGFQSLLYFGSELLQHNFHDVSRPVDRRIPLVPAWVFPYFLWYPVLAIFPFTLYFFSREDYIISQVAWLVAVVVSTVIYLVYPTTFDRPKPPNTFSGRFLVWIYKASFRGINCAPSLHCSTSFIILAVSLGAAELPLVARVVFAVIAVGIVIGTLFTKQHVVIDVVSAIPIAVLGLSVGWSVVSQGLTEAILGPLGL</sequence>
<feature type="transmembrane region" description="Helical" evidence="1">
    <location>
        <begin position="49"/>
        <end position="74"/>
    </location>
</feature>
<dbReference type="AlphaFoldDB" id="A0A7K0JZT1"/>
<dbReference type="Proteomes" id="UP000442535">
    <property type="component" value="Unassembled WGS sequence"/>
</dbReference>
<gene>
    <name evidence="2" type="ORF">FYJ63_00525</name>
</gene>
<dbReference type="EMBL" id="VUMY01000001">
    <property type="protein sequence ID" value="MST48757.1"/>
    <property type="molecule type" value="Genomic_DNA"/>
</dbReference>